<feature type="region of interest" description="Disordered" evidence="2">
    <location>
        <begin position="770"/>
        <end position="789"/>
    </location>
</feature>
<evidence type="ECO:0000259" key="3">
    <source>
        <dbReference type="PROSITE" id="PS50966"/>
    </source>
</evidence>
<dbReference type="InterPro" id="IPR007527">
    <property type="entry name" value="Znf_SWIM"/>
</dbReference>
<organism evidence="4 5">
    <name type="scientific">Gigaspora margarita</name>
    <dbReference type="NCBI Taxonomy" id="4874"/>
    <lineage>
        <taxon>Eukaryota</taxon>
        <taxon>Fungi</taxon>
        <taxon>Fungi incertae sedis</taxon>
        <taxon>Mucoromycota</taxon>
        <taxon>Glomeromycotina</taxon>
        <taxon>Glomeromycetes</taxon>
        <taxon>Diversisporales</taxon>
        <taxon>Gigasporaceae</taxon>
        <taxon>Gigaspora</taxon>
    </lineage>
</organism>
<keyword evidence="1" id="KW-0862">Zinc</keyword>
<dbReference type="PROSITE" id="PS50966">
    <property type="entry name" value="ZF_SWIM"/>
    <property type="match status" value="1"/>
</dbReference>
<reference evidence="4 5" key="1">
    <citation type="submission" date="2021-06" db="EMBL/GenBank/DDBJ databases">
        <authorList>
            <person name="Kallberg Y."/>
            <person name="Tangrot J."/>
            <person name="Rosling A."/>
        </authorList>
    </citation>
    <scope>NUCLEOTIDE SEQUENCE [LARGE SCALE GENOMIC DNA]</scope>
    <source>
        <strain evidence="4 5">120-4 pot B 10/14</strain>
    </source>
</reference>
<dbReference type="PANTHER" id="PTHR35385:SF2">
    <property type="entry name" value="PROTEIN B, PUTATIVE-RELATED"/>
    <property type="match status" value="1"/>
</dbReference>
<keyword evidence="5" id="KW-1185">Reference proteome</keyword>
<dbReference type="Proteomes" id="UP000789901">
    <property type="component" value="Unassembled WGS sequence"/>
</dbReference>
<comment type="caution">
    <text evidence="4">The sequence shown here is derived from an EMBL/GenBank/DDBJ whole genome shotgun (WGS) entry which is preliminary data.</text>
</comment>
<evidence type="ECO:0000313" key="4">
    <source>
        <dbReference type="EMBL" id="CAG8766279.1"/>
    </source>
</evidence>
<feature type="non-terminal residue" evidence="4">
    <location>
        <position position="1"/>
    </location>
</feature>
<sequence length="789" mass="91615">DTKLEQLEETVNQLGSSDYEDKEFKIEIQQLPDYITSEGFSINQFKATFFVNISNLEDSQKWFNEYEETSKTTMPETKGFQIQGKKVIFRELRHCMHSNKVRQKQGNPILKKPHSLRIRNTECEATIHLRIERWRLQTSHPLEEVRNKYIELFINGHSPATALHIYEDNLYLSASDDQKLMELLADRAQNPDYAYVLNLFNQYRDEHLGGQNGMSMFQRLNEVVDNYNRSGQGRALFQEYNSQLGNAFILCIATNLMNRFHEKINQAGKLCFMDASASFEPLNTTIVLLYTSCIAGALPLGIIVMSDESEATFEKGINLLKVLLPHYAFFGRGPNMSPIVILTDDSRAKQNAIKKCWPQSRRLLCIFHVLQAFWRWLHNAKHSINKEHKSLIMDNMKRILYAWTESEMNEFYNELTANYYSLYPQLQRHFELLWNRRQFWAASFRTRFLLRGNNTNNYVERSFGLLKDIVFARTQAYNSIQVFQFITTSMERFYERRLFGIAHCHPGHIKIVKHFLCLGWEAIDATKIQQTETDMEFLVPSQENANTFYTVNIELSTCTCYIGSSGAPCKHQGAVAARYSIGLLNFLHSLTPDDRAHFAYIAHWLMANDPSFYASLHTHANNQHEYYKCNNSISPVGNKSHELEEFNVNQTQKLKELNVNQTQESEEFNTVSENDPDFFKSFIESIKYDYENGGSQLQLAFEKFAERYNVAKSKSTPALTSFLYNINRNADPLTRIKSSAKIHVQVESVKRRKTNKENVDPQVIPARKVRKVGKKAHSLSQNIEKNQLN</sequence>
<protein>
    <submittedName>
        <fullName evidence="4">35504_t:CDS:1</fullName>
    </submittedName>
</protein>
<keyword evidence="1" id="KW-0863">Zinc-finger</keyword>
<keyword evidence="1" id="KW-0479">Metal-binding</keyword>
<evidence type="ECO:0000256" key="2">
    <source>
        <dbReference type="SAM" id="MobiDB-lite"/>
    </source>
</evidence>
<proteinExistence type="predicted"/>
<feature type="domain" description="SWIM-type" evidence="3">
    <location>
        <begin position="549"/>
        <end position="580"/>
    </location>
</feature>
<evidence type="ECO:0000256" key="1">
    <source>
        <dbReference type="PROSITE-ProRule" id="PRU00325"/>
    </source>
</evidence>
<name>A0ABN7VFA8_GIGMA</name>
<dbReference type="InterPro" id="IPR018289">
    <property type="entry name" value="MULE_transposase_dom"/>
</dbReference>
<feature type="compositionally biased region" description="Polar residues" evidence="2">
    <location>
        <begin position="778"/>
        <end position="789"/>
    </location>
</feature>
<evidence type="ECO:0000313" key="5">
    <source>
        <dbReference type="Proteomes" id="UP000789901"/>
    </source>
</evidence>
<dbReference type="Pfam" id="PF10551">
    <property type="entry name" value="MULE"/>
    <property type="match status" value="1"/>
</dbReference>
<dbReference type="EMBL" id="CAJVQB010014085">
    <property type="protein sequence ID" value="CAG8766279.1"/>
    <property type="molecule type" value="Genomic_DNA"/>
</dbReference>
<gene>
    <name evidence="4" type="ORF">GMARGA_LOCUS18044</name>
</gene>
<dbReference type="Pfam" id="PF04434">
    <property type="entry name" value="SWIM"/>
    <property type="match status" value="1"/>
</dbReference>
<dbReference type="PANTHER" id="PTHR35385">
    <property type="entry name" value="PROTEIN B, PUTATIVE-RELATED-RELATED"/>
    <property type="match status" value="1"/>
</dbReference>
<accession>A0ABN7VFA8</accession>